<dbReference type="AlphaFoldDB" id="A0AAW1L374"/>
<keyword evidence="2" id="KW-1185">Reference proteome</keyword>
<sequence>MLLKSQGKHPYLVTMEYNSSPKQTLPSPAEMLMGRKFRTQLPCSRKALKPHFNTERHIDILHDNQTKSAAYYNIGRKPLPLLSKQSVVIQPARSKQPRQTNEPQQ</sequence>
<dbReference type="EMBL" id="JASPKY010000176">
    <property type="protein sequence ID" value="KAK9727751.1"/>
    <property type="molecule type" value="Genomic_DNA"/>
</dbReference>
<protein>
    <submittedName>
        <fullName evidence="1">Uncharacterized protein</fullName>
    </submittedName>
</protein>
<gene>
    <name evidence="1" type="ORF">QE152_g19039</name>
</gene>
<evidence type="ECO:0000313" key="1">
    <source>
        <dbReference type="EMBL" id="KAK9727751.1"/>
    </source>
</evidence>
<organism evidence="1 2">
    <name type="scientific">Popillia japonica</name>
    <name type="common">Japanese beetle</name>
    <dbReference type="NCBI Taxonomy" id="7064"/>
    <lineage>
        <taxon>Eukaryota</taxon>
        <taxon>Metazoa</taxon>
        <taxon>Ecdysozoa</taxon>
        <taxon>Arthropoda</taxon>
        <taxon>Hexapoda</taxon>
        <taxon>Insecta</taxon>
        <taxon>Pterygota</taxon>
        <taxon>Neoptera</taxon>
        <taxon>Endopterygota</taxon>
        <taxon>Coleoptera</taxon>
        <taxon>Polyphaga</taxon>
        <taxon>Scarabaeiformia</taxon>
        <taxon>Scarabaeidae</taxon>
        <taxon>Rutelinae</taxon>
        <taxon>Popillia</taxon>
    </lineage>
</organism>
<comment type="caution">
    <text evidence="1">The sequence shown here is derived from an EMBL/GenBank/DDBJ whole genome shotgun (WGS) entry which is preliminary data.</text>
</comment>
<reference evidence="1 2" key="1">
    <citation type="journal article" date="2024" name="BMC Genomics">
        <title>De novo assembly and annotation of Popillia japonica's genome with initial clues to its potential as an invasive pest.</title>
        <authorList>
            <person name="Cucini C."/>
            <person name="Boschi S."/>
            <person name="Funari R."/>
            <person name="Cardaioli E."/>
            <person name="Iannotti N."/>
            <person name="Marturano G."/>
            <person name="Paoli F."/>
            <person name="Bruttini M."/>
            <person name="Carapelli A."/>
            <person name="Frati F."/>
            <person name="Nardi F."/>
        </authorList>
    </citation>
    <scope>NUCLEOTIDE SEQUENCE [LARGE SCALE GENOMIC DNA]</scope>
    <source>
        <strain evidence="1">DMR45628</strain>
    </source>
</reference>
<evidence type="ECO:0000313" key="2">
    <source>
        <dbReference type="Proteomes" id="UP001458880"/>
    </source>
</evidence>
<name>A0AAW1L374_POPJA</name>
<dbReference type="Proteomes" id="UP001458880">
    <property type="component" value="Unassembled WGS sequence"/>
</dbReference>
<accession>A0AAW1L374</accession>
<proteinExistence type="predicted"/>